<reference evidence="2 3" key="1">
    <citation type="journal article" date="2020" name="BMC Genomics">
        <title>Intraspecific diversification of the crop wild relative Brassica cretica Lam. using demographic model selection.</title>
        <authorList>
            <person name="Kioukis A."/>
            <person name="Michalopoulou V.A."/>
            <person name="Briers L."/>
            <person name="Pirintsos S."/>
            <person name="Studholme D.J."/>
            <person name="Pavlidis P."/>
            <person name="Sarris P.F."/>
        </authorList>
    </citation>
    <scope>NUCLEOTIDE SEQUENCE [LARGE SCALE GENOMIC DNA]</scope>
    <source>
        <strain evidence="3">cv. PFS-1207/04</strain>
    </source>
</reference>
<feature type="compositionally biased region" description="Polar residues" evidence="1">
    <location>
        <begin position="1"/>
        <end position="24"/>
    </location>
</feature>
<organism evidence="2 3">
    <name type="scientific">Brassica cretica</name>
    <name type="common">Mustard</name>
    <dbReference type="NCBI Taxonomy" id="69181"/>
    <lineage>
        <taxon>Eukaryota</taxon>
        <taxon>Viridiplantae</taxon>
        <taxon>Streptophyta</taxon>
        <taxon>Embryophyta</taxon>
        <taxon>Tracheophyta</taxon>
        <taxon>Spermatophyta</taxon>
        <taxon>Magnoliopsida</taxon>
        <taxon>eudicotyledons</taxon>
        <taxon>Gunneridae</taxon>
        <taxon>Pentapetalae</taxon>
        <taxon>rosids</taxon>
        <taxon>malvids</taxon>
        <taxon>Brassicales</taxon>
        <taxon>Brassicaceae</taxon>
        <taxon>Brassiceae</taxon>
        <taxon>Brassica</taxon>
    </lineage>
</organism>
<evidence type="ECO:0000313" key="2">
    <source>
        <dbReference type="EMBL" id="KAF3493857.1"/>
    </source>
</evidence>
<sequence>MERENQITGAQSWSCTSPINSNIASDRAGGRCQFPFLLREAMVACKGIPRREPEGACSEEIQPSGAQLSSQKRADCPFPSLILIKGNTTVFNLMSLFTNQEYF</sequence>
<comment type="caution">
    <text evidence="2">The sequence shown here is derived from an EMBL/GenBank/DDBJ whole genome shotgun (WGS) entry which is preliminary data.</text>
</comment>
<accession>A0ABQ7A840</accession>
<feature type="region of interest" description="Disordered" evidence="1">
    <location>
        <begin position="52"/>
        <end position="72"/>
    </location>
</feature>
<proteinExistence type="predicted"/>
<evidence type="ECO:0000256" key="1">
    <source>
        <dbReference type="SAM" id="MobiDB-lite"/>
    </source>
</evidence>
<name>A0ABQ7A840_BRACR</name>
<evidence type="ECO:0000313" key="3">
    <source>
        <dbReference type="Proteomes" id="UP000266723"/>
    </source>
</evidence>
<gene>
    <name evidence="2" type="ORF">DY000_02052736</name>
</gene>
<feature type="region of interest" description="Disordered" evidence="1">
    <location>
        <begin position="1"/>
        <end position="26"/>
    </location>
</feature>
<dbReference type="Proteomes" id="UP000266723">
    <property type="component" value="Unassembled WGS sequence"/>
</dbReference>
<keyword evidence="3" id="KW-1185">Reference proteome</keyword>
<dbReference type="EMBL" id="QGKV02002055">
    <property type="protein sequence ID" value="KAF3493857.1"/>
    <property type="molecule type" value="Genomic_DNA"/>
</dbReference>
<protein>
    <submittedName>
        <fullName evidence="2">Uncharacterized protein</fullName>
    </submittedName>
</protein>